<feature type="transmembrane region" description="Helical" evidence="18">
    <location>
        <begin position="1811"/>
        <end position="1834"/>
    </location>
</feature>
<keyword evidence="8 16" id="KW-0851">Voltage-gated channel</keyword>
<dbReference type="GO" id="GO:0046872">
    <property type="term" value="F:metal ion binding"/>
    <property type="evidence" value="ECO:0007669"/>
    <property type="project" value="UniProtKB-KW"/>
</dbReference>
<feature type="transmembrane region" description="Helical" evidence="18">
    <location>
        <begin position="1006"/>
        <end position="1024"/>
    </location>
</feature>
<feature type="transmembrane region" description="Helical" evidence="18">
    <location>
        <begin position="1911"/>
        <end position="1931"/>
    </location>
</feature>
<feature type="region of interest" description="Disordered" evidence="17">
    <location>
        <begin position="795"/>
        <end position="814"/>
    </location>
</feature>
<comment type="similarity">
    <text evidence="16">Belongs to the calcium channel alpha-1 subunit (TC 1.A.1.11) family.</text>
</comment>
<evidence type="ECO:0000256" key="13">
    <source>
        <dbReference type="ARBA" id="ARBA00023303"/>
    </source>
</evidence>
<sequence>MLLLDTLPMLGNVLLLCFFVFFVFGILGVQLWAGLLRQRCYLKLPDNATADGYNLSDFYTPPNSDKEFLCSKDQDNGMTKCSDIPPRYFNGKKCNLPAPEIITKKLLTIFQQTSERDDGGTSATDLIRNKKLLGRNAINFLRPPTTYYNGSKNELFEVILEDEEHCINWNQYYTECKPLGDNPFLGSISFDNIGMAWVAIFQVISMEGWSEIMYYIQDTHTFWDWSYFVLLIVIGSFFMINLCLVVISAQFSETKQREMERILMERNMVRFRSSMNSLSTIASEDDDMEAGCYEQLMACIERYARRYKRRFKKWFMGRFRKKVIPSLSAASSERKSFFSRKSKKNTLPKLIVTRPKNMVVPVHSHSQSRIPKIAFNQNSNLYNRNENNNVNIDDECDEFLGRSLMGDDTAVRNDEAEQAGENENNSTATQNYQNIYVSNNTALSMYNDDNQIFQNICDNNNINVKDTCRFNNISNFQLKNETSKMKKANSNADDDETNELSSMRLSSTFSDIDLFSIVNGLFPVASKSSQVQKFAPRASPERSDLDINSLQSYLLVSDKMNGLNDESKCMCLMDDSRCMHTNPSLNVIDNCSLRDRAIIWQEEKFLGGNCRPSSYHEPNLRIGSFTRERSTSTNRRHSNCNDNFEVGALDSCNCHLTNDLPTPFLKFRDSFKRLQLELKSQKIHQQYKPQIFSDVNTSSSSSAFHFAILSLKRQNLNQRRISLIDQQHHHQECQQHHHQEYQQQQQLSQQQKRKKIDHMTSDVTNPCFTNASFIMHIVGSVTKHASATATKKWLPTTSASSTTPTTSPTTSLSRRISTTATYLIHSQSKCQPRESSRSTSALRATNIALMADHKMKEGSSGDVIKLDWKPYDAMKTFMGNNCSREQFDDQHNINNSNNSINNNSNFNNNNDTYNPAKPSEPRKKSSKIILKEPTIPTSTSFEEDIQQQQDGNGAAEAISYSLKLVLPFLMGVPMLTSSTSVCRLVGCLKKMRLAVKAVVDSTWFQRGILISIFVNSIFMGIEFHNQPEVMTLVGEYSNMIFTCLFAFEMLLKIFADGLFGYIRIGFNAFDGVIVIVSIVEIAQGDSGGLSVLRTFRLLRILKLVRFLPALRYQLVVMLKTMDNVATFFALLMLFIFIFSILGMNLFGCKFCDVNPITGEKQCWRKNFDSLLWATVTVFQILTQEDWNEVLYMGMSRTHSLASLYFILLLTFGNYVLFNLLVAILVEGFASEAEEANCQKSASIAKSFTSTDSIDAHKTTSATNNNNDGNPETSNTNLSFSRPESPGTHHHQSHQHEHQQHHQQPTNTQNLSPIHLNQSQRYSDSQPSSRFSIKITDKSKYSGVGVLNPKNKWLPLVQRTSKVAAKHPTYLLHLDKLDVNSIKYKENAFLAETLGKSDEDSNLKIFFIEMQQKLKWQLCECRFCPTTPHGFFRRRVHYTFYCMSPLGRFRKFCINLVVKKWFDYLILFIIALNCITLAMERPTIPDDCPERQFLTISNYIFTIIFGLEMFIKVIARGLLLGHFAYLNNGWNVMDGMLVCVSVVDIVITLTADHSPKIFGILRVFRILRTLRPLRVITQAPGLKLVVRTLLTSLRPIGNIVLICCTFFVIFGILGVQLFKGTFYHCDGPELYDVKNKSDCLGKGVEYRWLNRKYNFDHLGHALMTLFVLASMDGWVNIMYSGLDAVGVDQQPIMNYNEWRLIYFISFLLLVGFFVLNMFVGVVVENFHKCQEKQEEEDKMTLEKFRRNAIPEKADEEKAAFWQKYPRWRMLVTTVVTSKYFDLAIAAIIGLNILSMAMEFYLMPKELSFALKILNVFFTAIFVIEAILKVTALGFVRYIMDRWNQLDVMIVILSITGIVFEEVRSGYVPINPTIIRVMRVLRIARVLKLLKMAKSVRALLDTVMQALPDAGNLGLLFFLLFFIFAALGVELFGRIECSEVHECEGLSKHAHFQYFGMALLTLFRVATGDNWNGIMKAVSFLPSYSYSSILICSYLDVLRDDCDASDDCSKNCCINAFVAPAFFVTFVLIAQFVLINVVVAVLMKHLEDGKDMNTDEMDDENEGDDDDDEQEKEDDDDGGDGKYFGTSIGQDEENITKEKVGELKVGAEKGEQKLHLPKSRVKIFVNGNNDGSRDDAFNNSNNNNDNSKDDENFKTNSLSQRYNVKCEIKNSVGNIGECSDSSEMQMNGMGSLRQFARIFKSLKKARSDVNICHKETHRFASSTCDVASYRSIDEASNPATTNNENIATIVIQTPSFMQQQQHRQSPNSSWPHYYHSVASINFLDVGDCVGQQTTANSHLSTHL</sequence>
<feature type="transmembrane region" description="Helical" evidence="18">
    <location>
        <begin position="1127"/>
        <end position="1146"/>
    </location>
</feature>
<feature type="transmembrane region" description="Helical" evidence="18">
    <location>
        <begin position="964"/>
        <end position="986"/>
    </location>
</feature>
<feature type="domain" description="Ion transport" evidence="19">
    <location>
        <begin position="3"/>
        <end position="258"/>
    </location>
</feature>
<dbReference type="PRINTS" id="PR00167">
    <property type="entry name" value="CACHANNEL"/>
</dbReference>
<dbReference type="InterPro" id="IPR043203">
    <property type="entry name" value="VGCC_Ca_Na"/>
</dbReference>
<feature type="compositionally biased region" description="Basic and acidic residues" evidence="17">
    <location>
        <begin position="727"/>
        <end position="740"/>
    </location>
</feature>
<feature type="transmembrane region" description="Helical" evidence="18">
    <location>
        <begin position="12"/>
        <end position="33"/>
    </location>
</feature>
<feature type="binding site" evidence="15">
    <location>
        <position position="1671"/>
    </location>
    <ligand>
        <name>Ca(2+)</name>
        <dbReference type="ChEBI" id="CHEBI:29108"/>
    </ligand>
</feature>
<dbReference type="InterPro" id="IPR005821">
    <property type="entry name" value="Ion_trans_dom"/>
</dbReference>
<accession>T1F3E3</accession>
<feature type="region of interest" description="Disordered" evidence="17">
    <location>
        <begin position="1255"/>
        <end position="1310"/>
    </location>
</feature>
<dbReference type="GO" id="GO:0005248">
    <property type="term" value="F:voltage-gated sodium channel activity"/>
    <property type="evidence" value="ECO:0000318"/>
    <property type="project" value="GO_Central"/>
</dbReference>
<keyword evidence="4 16" id="KW-0107">Calcium channel</keyword>
<evidence type="ECO:0000256" key="16">
    <source>
        <dbReference type="RuleBase" id="RU003808"/>
    </source>
</evidence>
<dbReference type="GO" id="GO:0070509">
    <property type="term" value="P:calcium ion import"/>
    <property type="evidence" value="ECO:0000318"/>
    <property type="project" value="GO_Central"/>
</dbReference>
<dbReference type="Pfam" id="PF00520">
    <property type="entry name" value="Ion_trans"/>
    <property type="match status" value="4"/>
</dbReference>
<dbReference type="EnsemblMetazoa" id="HelroT170765">
    <property type="protein sequence ID" value="HelroP170765"/>
    <property type="gene ID" value="HelroG170765"/>
</dbReference>
<feature type="transmembrane region" description="Helical" evidence="18">
    <location>
        <begin position="1699"/>
        <end position="1722"/>
    </location>
</feature>
<keyword evidence="15" id="KW-0479">Metal-binding</keyword>
<dbReference type="FunFam" id="1.20.120.350:FF:000009">
    <property type="entry name" value="Voltage-dependent T-type calcium channel subunit alpha"/>
    <property type="match status" value="1"/>
</dbReference>
<dbReference type="STRING" id="6412.T1F3E3"/>
<dbReference type="Gene3D" id="1.20.120.350">
    <property type="entry name" value="Voltage-gated potassium channels. Chain C"/>
    <property type="match status" value="3"/>
</dbReference>
<evidence type="ECO:0000256" key="11">
    <source>
        <dbReference type="ARBA" id="ARBA00023136"/>
    </source>
</evidence>
<feature type="transmembrane region" description="Helical" evidence="18">
    <location>
        <begin position="184"/>
        <end position="205"/>
    </location>
</feature>
<feature type="binding site" evidence="15">
    <location>
        <position position="1184"/>
    </location>
    <ligand>
        <name>Ca(2+)</name>
        <dbReference type="ChEBI" id="CHEBI:29108"/>
    </ligand>
</feature>
<dbReference type="InterPro" id="IPR027359">
    <property type="entry name" value="Volt_channel_dom_sf"/>
</dbReference>
<keyword evidence="22" id="KW-1185">Reference proteome</keyword>
<keyword evidence="10" id="KW-0406">Ion transport</keyword>
<proteinExistence type="inferred from homology"/>
<dbReference type="InParanoid" id="T1F3E3"/>
<feature type="domain" description="Ion transport" evidence="19">
    <location>
        <begin position="1002"/>
        <end position="1235"/>
    </location>
</feature>
<evidence type="ECO:0000256" key="7">
    <source>
        <dbReference type="ARBA" id="ARBA00022837"/>
    </source>
</evidence>
<dbReference type="GO" id="GO:0043005">
    <property type="term" value="C:neuron projection"/>
    <property type="evidence" value="ECO:0000318"/>
    <property type="project" value="GO_Central"/>
</dbReference>
<evidence type="ECO:0000256" key="6">
    <source>
        <dbReference type="ARBA" id="ARBA00022737"/>
    </source>
</evidence>
<feature type="transmembrane region" description="Helical" evidence="18">
    <location>
        <begin position="1595"/>
        <end position="1617"/>
    </location>
</feature>
<evidence type="ECO:0000256" key="2">
    <source>
        <dbReference type="ARBA" id="ARBA00022448"/>
    </source>
</evidence>
<feature type="compositionally biased region" description="Low complexity" evidence="17">
    <location>
        <begin position="741"/>
        <end position="750"/>
    </location>
</feature>
<dbReference type="eggNOG" id="KOG2302">
    <property type="taxonomic scope" value="Eukaryota"/>
</dbReference>
<reference evidence="21" key="3">
    <citation type="submission" date="2015-06" db="UniProtKB">
        <authorList>
            <consortium name="EnsemblMetazoa"/>
        </authorList>
    </citation>
    <scope>IDENTIFICATION</scope>
</reference>
<dbReference type="OMA" id="CHCSSPC"/>
<keyword evidence="6" id="KW-0677">Repeat</keyword>
<evidence type="ECO:0000256" key="1">
    <source>
        <dbReference type="ARBA" id="ARBA00004141"/>
    </source>
</evidence>
<keyword evidence="12" id="KW-0325">Glycoprotein</keyword>
<evidence type="ECO:0000256" key="14">
    <source>
        <dbReference type="ARBA" id="ARBA00036634"/>
    </source>
</evidence>
<dbReference type="SUPFAM" id="SSF81324">
    <property type="entry name" value="Voltage-gated potassium channels"/>
    <property type="match status" value="4"/>
</dbReference>
<feature type="transmembrane region" description="Helical" evidence="18">
    <location>
        <begin position="1660"/>
        <end position="1679"/>
    </location>
</feature>
<organism evidence="21 22">
    <name type="scientific">Helobdella robusta</name>
    <name type="common">Californian leech</name>
    <dbReference type="NCBI Taxonomy" id="6412"/>
    <lineage>
        <taxon>Eukaryota</taxon>
        <taxon>Metazoa</taxon>
        <taxon>Spiralia</taxon>
        <taxon>Lophotrochozoa</taxon>
        <taxon>Annelida</taxon>
        <taxon>Clitellata</taxon>
        <taxon>Hirudinea</taxon>
        <taxon>Rhynchobdellida</taxon>
        <taxon>Glossiphoniidae</taxon>
        <taxon>Helobdella</taxon>
    </lineage>
</organism>
<keyword evidence="7 15" id="KW-0106">Calcium</keyword>
<dbReference type="FunFam" id="1.20.120.350:FF:000008">
    <property type="entry name" value="Voltage-dependent T-type calcium channel subunit alpha"/>
    <property type="match status" value="1"/>
</dbReference>
<dbReference type="Gene3D" id="1.10.287.70">
    <property type="match status" value="4"/>
</dbReference>
<dbReference type="InterPro" id="IPR002077">
    <property type="entry name" value="VDCCAlpha1"/>
</dbReference>
<comment type="catalytic activity">
    <reaction evidence="14">
        <text>Ca(2+)(in) = Ca(2+)(out)</text>
        <dbReference type="Rhea" id="RHEA:29671"/>
        <dbReference type="ChEBI" id="CHEBI:29108"/>
    </reaction>
</comment>
<feature type="region of interest" description="Disordered" evidence="17">
    <location>
        <begin position="2048"/>
        <end position="2086"/>
    </location>
</feature>
<evidence type="ECO:0000256" key="17">
    <source>
        <dbReference type="SAM" id="MobiDB-lite"/>
    </source>
</evidence>
<evidence type="ECO:0000259" key="19">
    <source>
        <dbReference type="Pfam" id="PF00520"/>
    </source>
</evidence>
<keyword evidence="9 18" id="KW-1133">Transmembrane helix</keyword>
<dbReference type="PANTHER" id="PTHR10037">
    <property type="entry name" value="VOLTAGE-GATED CATION CHANNEL CALCIUM AND SODIUM"/>
    <property type="match status" value="1"/>
</dbReference>
<dbReference type="HOGENOM" id="CLU_000540_2_0_1"/>
<dbReference type="EMBL" id="KB096222">
    <property type="protein sequence ID" value="ESO07430.1"/>
    <property type="molecule type" value="Genomic_DNA"/>
</dbReference>
<protein>
    <recommendedName>
        <fullName evidence="19">Ion transport domain-containing protein</fullName>
    </recommendedName>
</protein>
<feature type="transmembrane region" description="Helical" evidence="18">
    <location>
        <begin position="2015"/>
        <end position="2040"/>
    </location>
</feature>
<feature type="transmembrane region" description="Helical" evidence="18">
    <location>
        <begin position="1530"/>
        <end position="1550"/>
    </location>
</feature>
<dbReference type="Proteomes" id="UP000015101">
    <property type="component" value="Unassembled WGS sequence"/>
</dbReference>
<feature type="region of interest" description="Disordered" evidence="17">
    <location>
        <begin position="887"/>
        <end position="929"/>
    </location>
</feature>
<feature type="transmembrane region" description="Helical" evidence="18">
    <location>
        <begin position="1498"/>
        <end position="1518"/>
    </location>
</feature>
<evidence type="ECO:0000256" key="3">
    <source>
        <dbReference type="ARBA" id="ARBA00022568"/>
    </source>
</evidence>
<dbReference type="GO" id="GO:0001518">
    <property type="term" value="C:voltage-gated sodium channel complex"/>
    <property type="evidence" value="ECO:0000318"/>
    <property type="project" value="GO_Central"/>
</dbReference>
<feature type="compositionally biased region" description="Polar residues" evidence="17">
    <location>
        <begin position="1255"/>
        <end position="1281"/>
    </location>
</feature>
<dbReference type="FunFam" id="1.10.287.70:FF:000018">
    <property type="entry name" value="Voltage-dependent T-type calcium channel subunit alpha"/>
    <property type="match status" value="1"/>
</dbReference>
<evidence type="ECO:0000256" key="10">
    <source>
        <dbReference type="ARBA" id="ARBA00023065"/>
    </source>
</evidence>
<feature type="compositionally biased region" description="Low complexity" evidence="17">
    <location>
        <begin position="892"/>
        <end position="910"/>
    </location>
</feature>
<evidence type="ECO:0000256" key="8">
    <source>
        <dbReference type="ARBA" id="ARBA00022882"/>
    </source>
</evidence>
<feature type="domain" description="Ion transport" evidence="19">
    <location>
        <begin position="1459"/>
        <end position="1732"/>
    </location>
</feature>
<reference evidence="22" key="1">
    <citation type="submission" date="2012-12" db="EMBL/GenBank/DDBJ databases">
        <authorList>
            <person name="Hellsten U."/>
            <person name="Grimwood J."/>
            <person name="Chapman J.A."/>
            <person name="Shapiro H."/>
            <person name="Aerts A."/>
            <person name="Otillar R.P."/>
            <person name="Terry A.Y."/>
            <person name="Boore J.L."/>
            <person name="Simakov O."/>
            <person name="Marletaz F."/>
            <person name="Cho S.-J."/>
            <person name="Edsinger-Gonzales E."/>
            <person name="Havlak P."/>
            <person name="Kuo D.-H."/>
            <person name="Larsson T."/>
            <person name="Lv J."/>
            <person name="Arendt D."/>
            <person name="Savage R."/>
            <person name="Osoegawa K."/>
            <person name="de Jong P."/>
            <person name="Lindberg D.R."/>
            <person name="Seaver E.C."/>
            <person name="Weisblat D.A."/>
            <person name="Putnam N.H."/>
            <person name="Grigoriev I.V."/>
            <person name="Rokhsar D.S."/>
        </authorList>
    </citation>
    <scope>NUCLEOTIDE SEQUENCE</scope>
</reference>
<dbReference type="KEGG" id="hro:HELRODRAFT_170765"/>
<dbReference type="PANTHER" id="PTHR10037:SF230">
    <property type="entry name" value="CA[2+]-CHANNEL PROTEIN ALPHA[[1]] SUBUNIT T, ISOFORM F"/>
    <property type="match status" value="1"/>
</dbReference>
<keyword evidence="2" id="KW-0813">Transport</keyword>
<feature type="region of interest" description="Disordered" evidence="17">
    <location>
        <begin position="727"/>
        <end position="757"/>
    </location>
</feature>
<dbReference type="CTD" id="20203342"/>
<dbReference type="FunFam" id="1.10.287.70:FF:000136">
    <property type="entry name" value="Voltage-dependent T-type calcium channel subunit alpha"/>
    <property type="match status" value="1"/>
</dbReference>
<keyword evidence="13" id="KW-0407">Ion channel</keyword>
<feature type="transmembrane region" description="Helical" evidence="18">
    <location>
        <begin position="1036"/>
        <end position="1055"/>
    </location>
</feature>
<dbReference type="OrthoDB" id="416585at2759"/>
<comment type="subcellular location">
    <subcellularLocation>
        <location evidence="1 16">Membrane</location>
        <topology evidence="1 16">Multi-pass membrane protein</topology>
    </subcellularLocation>
</comment>
<dbReference type="EMBL" id="AMQM01003675">
    <property type="status" value="NOT_ANNOTATED_CDS"/>
    <property type="molecule type" value="Genomic_DNA"/>
</dbReference>
<dbReference type="GeneID" id="20203342"/>
<dbReference type="GO" id="GO:0005891">
    <property type="term" value="C:voltage-gated calcium channel complex"/>
    <property type="evidence" value="ECO:0007669"/>
    <property type="project" value="InterPro"/>
</dbReference>
<feature type="compositionally biased region" description="Acidic residues" evidence="17">
    <location>
        <begin position="2052"/>
        <end position="2076"/>
    </location>
</feature>
<evidence type="ECO:0000256" key="18">
    <source>
        <dbReference type="SAM" id="Phobius"/>
    </source>
</evidence>
<feature type="transmembrane region" description="Helical" evidence="18">
    <location>
        <begin position="1778"/>
        <end position="1799"/>
    </location>
</feature>
<dbReference type="GO" id="GO:0008332">
    <property type="term" value="F:low voltage-gated calcium channel activity"/>
    <property type="evidence" value="ECO:0000318"/>
    <property type="project" value="GO_Central"/>
</dbReference>
<evidence type="ECO:0000256" key="5">
    <source>
        <dbReference type="ARBA" id="ARBA00022692"/>
    </source>
</evidence>
<reference evidence="20 22" key="2">
    <citation type="journal article" date="2013" name="Nature">
        <title>Insights into bilaterian evolution from three spiralian genomes.</title>
        <authorList>
            <person name="Simakov O."/>
            <person name="Marletaz F."/>
            <person name="Cho S.J."/>
            <person name="Edsinger-Gonzales E."/>
            <person name="Havlak P."/>
            <person name="Hellsten U."/>
            <person name="Kuo D.H."/>
            <person name="Larsson T."/>
            <person name="Lv J."/>
            <person name="Arendt D."/>
            <person name="Savage R."/>
            <person name="Osoegawa K."/>
            <person name="de Jong P."/>
            <person name="Grimwood J."/>
            <person name="Chapman J.A."/>
            <person name="Shapiro H."/>
            <person name="Aerts A."/>
            <person name="Otillar R.P."/>
            <person name="Terry A.Y."/>
            <person name="Boore J.L."/>
            <person name="Grigoriev I.V."/>
            <person name="Lindberg D.R."/>
            <person name="Seaver E.C."/>
            <person name="Weisblat D.A."/>
            <person name="Putnam N.H."/>
            <person name="Rokhsar D.S."/>
        </authorList>
    </citation>
    <scope>NUCLEOTIDE SEQUENCE</scope>
</reference>
<dbReference type="FunFam" id="1.20.120.350:FF:000007">
    <property type="entry name" value="Voltage-dependent T-type calcium channel subunit alpha"/>
    <property type="match status" value="1"/>
</dbReference>
<feature type="region of interest" description="Disordered" evidence="17">
    <location>
        <begin position="2123"/>
        <end position="2152"/>
    </location>
</feature>
<gene>
    <name evidence="21" type="primary">20203342</name>
    <name evidence="20" type="ORF">HELRODRAFT_170765</name>
</gene>
<evidence type="ECO:0000313" key="22">
    <source>
        <dbReference type="Proteomes" id="UP000015101"/>
    </source>
</evidence>
<feature type="transmembrane region" description="Helical" evidence="18">
    <location>
        <begin position="1460"/>
        <end position="1478"/>
    </location>
</feature>
<dbReference type="GO" id="GO:0086010">
    <property type="term" value="P:membrane depolarization during action potential"/>
    <property type="evidence" value="ECO:0000318"/>
    <property type="project" value="GO_Central"/>
</dbReference>
<feature type="transmembrane region" description="Helical" evidence="18">
    <location>
        <begin position="1203"/>
        <end position="1225"/>
    </location>
</feature>
<evidence type="ECO:0000256" key="15">
    <source>
        <dbReference type="PIRSR" id="PIRSR602077-1"/>
    </source>
</evidence>
<name>T1F3E3_HELRO</name>
<evidence type="ECO:0000256" key="9">
    <source>
        <dbReference type="ARBA" id="ARBA00022989"/>
    </source>
</evidence>
<keyword evidence="3 16" id="KW-0109">Calcium transport</keyword>
<evidence type="ECO:0000313" key="21">
    <source>
        <dbReference type="EnsemblMetazoa" id="HelroP170765"/>
    </source>
</evidence>
<keyword evidence="5 18" id="KW-0812">Transmembrane</keyword>
<dbReference type="RefSeq" id="XP_009014808.1">
    <property type="nucleotide sequence ID" value="XM_009016560.1"/>
</dbReference>
<keyword evidence="11 18" id="KW-0472">Membrane</keyword>
<evidence type="ECO:0000313" key="20">
    <source>
        <dbReference type="EMBL" id="ESO07430.1"/>
    </source>
</evidence>
<evidence type="ECO:0000256" key="12">
    <source>
        <dbReference type="ARBA" id="ARBA00023180"/>
    </source>
</evidence>
<dbReference type="FunFam" id="1.10.287.70:FF:000120">
    <property type="entry name" value="Voltage-dependent T-type calcium channel subunit alpha"/>
    <property type="match status" value="1"/>
</dbReference>
<feature type="transmembrane region" description="Helical" evidence="18">
    <location>
        <begin position="225"/>
        <end position="251"/>
    </location>
</feature>
<evidence type="ECO:0000256" key="4">
    <source>
        <dbReference type="ARBA" id="ARBA00022673"/>
    </source>
</evidence>
<feature type="domain" description="Ion transport" evidence="19">
    <location>
        <begin position="1776"/>
        <end position="2046"/>
    </location>
</feature>